<dbReference type="AlphaFoldDB" id="A0A3L6R1X6"/>
<comment type="caution">
    <text evidence="2">The sequence shown here is derived from an EMBL/GenBank/DDBJ whole genome shotgun (WGS) entry which is preliminary data.</text>
</comment>
<protein>
    <submittedName>
        <fullName evidence="2">Photosystem I reaction center subunit IV A</fullName>
    </submittedName>
</protein>
<gene>
    <name evidence="2" type="ORF">C2845_PM08G08500</name>
</gene>
<organism evidence="2 3">
    <name type="scientific">Panicum miliaceum</name>
    <name type="common">Proso millet</name>
    <name type="synonym">Broomcorn millet</name>
    <dbReference type="NCBI Taxonomy" id="4540"/>
    <lineage>
        <taxon>Eukaryota</taxon>
        <taxon>Viridiplantae</taxon>
        <taxon>Streptophyta</taxon>
        <taxon>Embryophyta</taxon>
        <taxon>Tracheophyta</taxon>
        <taxon>Spermatophyta</taxon>
        <taxon>Magnoliopsida</taxon>
        <taxon>Liliopsida</taxon>
        <taxon>Poales</taxon>
        <taxon>Poaceae</taxon>
        <taxon>PACMAD clade</taxon>
        <taxon>Panicoideae</taxon>
        <taxon>Panicodae</taxon>
        <taxon>Paniceae</taxon>
        <taxon>Panicinae</taxon>
        <taxon>Panicum</taxon>
        <taxon>Panicum sect. Panicum</taxon>
    </lineage>
</organism>
<dbReference type="EMBL" id="PQIB02000010">
    <property type="protein sequence ID" value="RLM93190.1"/>
    <property type="molecule type" value="Genomic_DNA"/>
</dbReference>
<accession>A0A3L6R1X6</accession>
<evidence type="ECO:0000313" key="3">
    <source>
        <dbReference type="Proteomes" id="UP000275267"/>
    </source>
</evidence>
<proteinExistence type="predicted"/>
<dbReference type="Proteomes" id="UP000275267">
    <property type="component" value="Unassembled WGS sequence"/>
</dbReference>
<evidence type="ECO:0000256" key="1">
    <source>
        <dbReference type="SAM" id="MobiDB-lite"/>
    </source>
</evidence>
<keyword evidence="3" id="KW-1185">Reference proteome</keyword>
<feature type="compositionally biased region" description="Low complexity" evidence="1">
    <location>
        <begin position="41"/>
        <end position="54"/>
    </location>
</feature>
<evidence type="ECO:0000313" key="2">
    <source>
        <dbReference type="EMBL" id="RLM93190.1"/>
    </source>
</evidence>
<name>A0A3L6R1X6_PANMI</name>
<reference evidence="3" key="1">
    <citation type="journal article" date="2019" name="Nat. Commun.">
        <title>The genome of broomcorn millet.</title>
        <authorList>
            <person name="Zou C."/>
            <person name="Miki D."/>
            <person name="Li D."/>
            <person name="Tang Q."/>
            <person name="Xiao L."/>
            <person name="Rajput S."/>
            <person name="Deng P."/>
            <person name="Jia W."/>
            <person name="Huang R."/>
            <person name="Zhang M."/>
            <person name="Sun Y."/>
            <person name="Hu J."/>
            <person name="Fu X."/>
            <person name="Schnable P.S."/>
            <person name="Li F."/>
            <person name="Zhang H."/>
            <person name="Feng B."/>
            <person name="Zhu X."/>
            <person name="Liu R."/>
            <person name="Schnable J.C."/>
            <person name="Zhu J.-K."/>
            <person name="Zhang H."/>
        </authorList>
    </citation>
    <scope>NUCLEOTIDE SEQUENCE [LARGE SCALE GENOMIC DNA]</scope>
</reference>
<feature type="region of interest" description="Disordered" evidence="1">
    <location>
        <begin position="37"/>
        <end position="65"/>
    </location>
</feature>
<dbReference type="STRING" id="4540.A0A3L6R1X6"/>
<sequence length="119" mass="12234">MLAAGVPATGGSSSGRVSFVSVPGRLQGRSLVVRAEEEAAAAEAPTAEGEGVVATKPKTDKPPPIGPKWVPRFFSALDPRLSNILPAMIFVMAVIFRSGLAGKLHGGGILPNTESCQII</sequence>